<sequence>MPTGSDNPRRQLGCRFCARVPVAGEPRFPGPRGPICVPCLETGLRLVATRRPGPDRERTGVVRTRSADDLACECCGRYERRDFLGFRRPLTRMHSPEAGAAICADCLDRAGDLINRALAGTG</sequence>
<reference evidence="1 2" key="1">
    <citation type="submission" date="2018-03" db="EMBL/GenBank/DDBJ databases">
        <title>Genomic Encyclopedia of Type Strains, Phase III (KMG-III): the genomes of soil and plant-associated and newly described type strains.</title>
        <authorList>
            <person name="Whitman W."/>
        </authorList>
    </citation>
    <scope>NUCLEOTIDE SEQUENCE [LARGE SCALE GENOMIC DNA]</scope>
    <source>
        <strain evidence="1 2">CGMCC 4.7125</strain>
    </source>
</reference>
<evidence type="ECO:0000313" key="2">
    <source>
        <dbReference type="Proteomes" id="UP000238362"/>
    </source>
</evidence>
<name>A0A2T0LSE1_9PSEU</name>
<evidence type="ECO:0000313" key="1">
    <source>
        <dbReference type="EMBL" id="PRX46587.1"/>
    </source>
</evidence>
<proteinExistence type="predicted"/>
<organism evidence="1 2">
    <name type="scientific">Prauserella shujinwangii</name>
    <dbReference type="NCBI Taxonomy" id="1453103"/>
    <lineage>
        <taxon>Bacteria</taxon>
        <taxon>Bacillati</taxon>
        <taxon>Actinomycetota</taxon>
        <taxon>Actinomycetes</taxon>
        <taxon>Pseudonocardiales</taxon>
        <taxon>Pseudonocardiaceae</taxon>
        <taxon>Prauserella</taxon>
    </lineage>
</organism>
<dbReference type="RefSeq" id="WP_245900795.1">
    <property type="nucleotide sequence ID" value="NZ_PVNH01000007.1"/>
</dbReference>
<dbReference type="Proteomes" id="UP000238362">
    <property type="component" value="Unassembled WGS sequence"/>
</dbReference>
<dbReference type="AlphaFoldDB" id="A0A2T0LSE1"/>
<gene>
    <name evidence="1" type="ORF">B0I33_107164</name>
</gene>
<accession>A0A2T0LSE1</accession>
<keyword evidence="2" id="KW-1185">Reference proteome</keyword>
<comment type="caution">
    <text evidence="1">The sequence shown here is derived from an EMBL/GenBank/DDBJ whole genome shotgun (WGS) entry which is preliminary data.</text>
</comment>
<evidence type="ECO:0008006" key="3">
    <source>
        <dbReference type="Google" id="ProtNLM"/>
    </source>
</evidence>
<dbReference type="EMBL" id="PVNH01000007">
    <property type="protein sequence ID" value="PRX46587.1"/>
    <property type="molecule type" value="Genomic_DNA"/>
</dbReference>
<protein>
    <recommendedName>
        <fullName evidence="3">ClpX-type ZB domain-containing protein</fullName>
    </recommendedName>
</protein>